<keyword evidence="2" id="KW-0946">Virion</keyword>
<protein>
    <submittedName>
        <fullName evidence="2">Spore coat protein YsxE</fullName>
    </submittedName>
</protein>
<evidence type="ECO:0000313" key="2">
    <source>
        <dbReference type="EMBL" id="RLQ98320.1"/>
    </source>
</evidence>
<feature type="coiled-coil region" evidence="1">
    <location>
        <begin position="117"/>
        <end position="180"/>
    </location>
</feature>
<dbReference type="InterPro" id="IPR047175">
    <property type="entry name" value="CotS-like"/>
</dbReference>
<reference evidence="2 3" key="1">
    <citation type="submission" date="2018-10" db="EMBL/GenBank/DDBJ databases">
        <title>Falsibacillus sp. genome draft.</title>
        <authorList>
            <person name="Shi S."/>
        </authorList>
    </citation>
    <scope>NUCLEOTIDE SEQUENCE [LARGE SCALE GENOMIC DNA]</scope>
    <source>
        <strain evidence="2 3">GY 10110</strain>
    </source>
</reference>
<dbReference type="Gene3D" id="3.30.200.20">
    <property type="entry name" value="Phosphorylase Kinase, domain 1"/>
    <property type="match status" value="1"/>
</dbReference>
<keyword evidence="2" id="KW-0167">Capsid protein</keyword>
<dbReference type="GO" id="GO:0042601">
    <property type="term" value="C:endospore-forming forespore"/>
    <property type="evidence" value="ECO:0007669"/>
    <property type="project" value="TreeGrafter"/>
</dbReference>
<evidence type="ECO:0000313" key="3">
    <source>
        <dbReference type="Proteomes" id="UP000276770"/>
    </source>
</evidence>
<dbReference type="EMBL" id="RCVZ01000001">
    <property type="protein sequence ID" value="RLQ98320.1"/>
    <property type="molecule type" value="Genomic_DNA"/>
</dbReference>
<dbReference type="AlphaFoldDB" id="A0A3L7K659"/>
<dbReference type="PANTHER" id="PTHR39179:SF3">
    <property type="entry name" value="COTS-RELATED PROTEIN"/>
    <property type="match status" value="1"/>
</dbReference>
<dbReference type="InterPro" id="IPR014253">
    <property type="entry name" value="Spore_coat_YsxE"/>
</dbReference>
<organism evidence="2 3">
    <name type="scientific">Falsibacillus albus</name>
    <dbReference type="NCBI Taxonomy" id="2478915"/>
    <lineage>
        <taxon>Bacteria</taxon>
        <taxon>Bacillati</taxon>
        <taxon>Bacillota</taxon>
        <taxon>Bacilli</taxon>
        <taxon>Bacillales</taxon>
        <taxon>Bacillaceae</taxon>
        <taxon>Falsibacillus</taxon>
    </lineage>
</organism>
<dbReference type="SUPFAM" id="SSF56112">
    <property type="entry name" value="Protein kinase-like (PK-like)"/>
    <property type="match status" value="1"/>
</dbReference>
<evidence type="ECO:0000256" key="1">
    <source>
        <dbReference type="SAM" id="Coils"/>
    </source>
</evidence>
<keyword evidence="1" id="KW-0175">Coiled coil</keyword>
<accession>A0A3L7K659</accession>
<proteinExistence type="predicted"/>
<name>A0A3L7K659_9BACI</name>
<comment type="caution">
    <text evidence="2">The sequence shown here is derived from an EMBL/GenBank/DDBJ whole genome shotgun (WGS) entry which is preliminary data.</text>
</comment>
<dbReference type="Proteomes" id="UP000276770">
    <property type="component" value="Unassembled WGS sequence"/>
</dbReference>
<gene>
    <name evidence="2" type="primary">ysxE</name>
    <name evidence="2" type="ORF">D9X91_01215</name>
</gene>
<dbReference type="OrthoDB" id="2379727at2"/>
<keyword evidence="3" id="KW-1185">Reference proteome</keyword>
<dbReference type="Gene3D" id="3.90.1200.10">
    <property type="match status" value="1"/>
</dbReference>
<dbReference type="NCBIfam" id="TIGR02904">
    <property type="entry name" value="spore_ysxE"/>
    <property type="match status" value="1"/>
</dbReference>
<sequence>MHNLSKRAYPLHERFNLKAGDSMTDNLYDEVKSILKQYGVDSHFVEGYDKVYKIYSTKGIFALKKIIPQNGVDFVRNVQTLYQRGYYHIVPIYPTLDGRYGVLEGAYLYYMMPWLSNEEKEDRFEKHQKLFRELARMHTLSSKDIVLGEEDRKDHYENTLAEWDKQKEFLEEFIERCEREEYMSPFQLMFCTCYQDMYQALNFAKKKLEDWYEKTKEDKKARTVIVHGKISTEHFLYDDRGYGYFTNFENSKTASPFHDLLPFLSRTLKTYPRHFEDCVEWLYTYFQYFPLRDEEMLLFMSYLSHPGPVYKVVEQYHLKGKKKSELKMVKRLQKQYWHLKNTEYVVMRIEELERKKKEPEEGASS</sequence>
<dbReference type="PANTHER" id="PTHR39179">
    <property type="entry name" value="SPORE COAT PROTEIN I"/>
    <property type="match status" value="1"/>
</dbReference>
<dbReference type="InterPro" id="IPR011009">
    <property type="entry name" value="Kinase-like_dom_sf"/>
</dbReference>